<evidence type="ECO:0000256" key="4">
    <source>
        <dbReference type="ARBA" id="ARBA00007823"/>
    </source>
</evidence>
<evidence type="ECO:0000259" key="20">
    <source>
        <dbReference type="Pfam" id="PF13691"/>
    </source>
</evidence>
<evidence type="ECO:0000256" key="17">
    <source>
        <dbReference type="ARBA" id="ARBA00032616"/>
    </source>
</evidence>
<accession>A0A8J6E6U9</accession>
<dbReference type="InterPro" id="IPR036866">
    <property type="entry name" value="RibonucZ/Hydroxyglut_hydro"/>
</dbReference>
<keyword evidence="7" id="KW-0819">tRNA processing</keyword>
<keyword evidence="12" id="KW-0862">Zinc</keyword>
<keyword evidence="22" id="KW-1185">Reference proteome</keyword>
<keyword evidence="13" id="KW-0496">Mitochondrion</keyword>
<gene>
    <name evidence="21" type="ORF">GDO78_018459</name>
</gene>
<evidence type="ECO:0000256" key="13">
    <source>
        <dbReference type="ARBA" id="ARBA00023271"/>
    </source>
</evidence>
<dbReference type="PANTHER" id="PTHR12553:SF49">
    <property type="entry name" value="ZINC PHOSPHODIESTERASE ELAC PROTEIN 2"/>
    <property type="match status" value="1"/>
</dbReference>
<evidence type="ECO:0000256" key="5">
    <source>
        <dbReference type="ARBA" id="ARBA00012477"/>
    </source>
</evidence>
<evidence type="ECO:0000256" key="7">
    <source>
        <dbReference type="ARBA" id="ARBA00022694"/>
    </source>
</evidence>
<comment type="subunit">
    <text evidence="19">Homodimer. Interacts with PTCD1.</text>
</comment>
<sequence>MGFSGLLWRRLSRVLAMSQAEARAFSARKTKVAKEPLRHIKNRAKQEAGDRHGPAVVYVQVVAAGSRDAGASVYLFSDHRRYLFNCGEGVQRLMHENKMKLSRLDNIFITRMDWANVGGLSGVLLTLRDVGLPNCVISGPPQLKQFLQAIKIYCGPMDGLSVDVRPYTGPLYSDETMSVTQVPTFTSNGPLPSLSQQCEGGESHSELRQGRTSPDVMHIPRDLRKRFSKGSPPCVISYICKLHDRKGHFLVLKAKEMGLPVGTKEIGPIITELKANKSVTYNGKEVSPSDVLSPDIPGPTFIVVECPSEDFITPLTENVAWKRYLEGKEEASAALVIHMTPEHVLNHTTYRQWMERFGPGTEHLLLNEHTSTVHNLSSYKVQSQLHLIHPDIFPQLPQIRPRDEASEVPGVRAECLLKYQLRPKMEWQRDQVTQNHTCAFVKEAMELPNFRTALEECQSLLKSDDVPAKEGNAQYPEVVFLGTGSAIPMKTRNVSCTLVHVSPSALMLLDCGEGTFGQLHRHYGDRVDDILSQLSAVFVSHIHADHHTGLLRVLLERERALASLGKPFTPVLVVGPTVLMSWLNLYHDNCQEVLHNIR</sequence>
<evidence type="ECO:0000256" key="19">
    <source>
        <dbReference type="ARBA" id="ARBA00047136"/>
    </source>
</evidence>
<evidence type="ECO:0000256" key="12">
    <source>
        <dbReference type="ARBA" id="ARBA00022833"/>
    </source>
</evidence>
<dbReference type="Pfam" id="PF23023">
    <property type="entry name" value="Anti-Pycsar_Apyc1"/>
    <property type="match status" value="1"/>
</dbReference>
<keyword evidence="9" id="KW-0479">Metal-binding</keyword>
<comment type="catalytic activity">
    <reaction evidence="1">
        <text>Endonucleolytic cleavage of RNA, removing extra 3' nucleotides from tRNA precursor, generating 3' termini of tRNAs. A 3'-hydroxy group is left at the tRNA terminus and a 5'-phosphoryl group is left at the trailer molecule.</text>
        <dbReference type="EC" id="3.1.26.11"/>
    </reaction>
</comment>
<dbReference type="SUPFAM" id="SSF56281">
    <property type="entry name" value="Metallo-hydrolase/oxidoreductase"/>
    <property type="match status" value="2"/>
</dbReference>
<evidence type="ECO:0000313" key="21">
    <source>
        <dbReference type="EMBL" id="KAG9465355.1"/>
    </source>
</evidence>
<dbReference type="Gene3D" id="3.60.15.10">
    <property type="entry name" value="Ribonuclease Z/Hydroxyacylglutathione hydrolase-like"/>
    <property type="match status" value="2"/>
</dbReference>
<dbReference type="GO" id="GO:0042781">
    <property type="term" value="F:3'-tRNA processing endoribonuclease activity"/>
    <property type="evidence" value="ECO:0007669"/>
    <property type="project" value="UniProtKB-EC"/>
</dbReference>
<evidence type="ECO:0000256" key="16">
    <source>
        <dbReference type="ARBA" id="ARBA00032104"/>
    </source>
</evidence>
<evidence type="ECO:0000256" key="6">
    <source>
        <dbReference type="ARBA" id="ARBA00013357"/>
    </source>
</evidence>
<dbReference type="InterPro" id="IPR027794">
    <property type="entry name" value="tRNase_Z_dom"/>
</dbReference>
<dbReference type="GO" id="GO:0046872">
    <property type="term" value="F:metal ion binding"/>
    <property type="evidence" value="ECO:0007669"/>
    <property type="project" value="UniProtKB-KW"/>
</dbReference>
<dbReference type="GO" id="GO:0042645">
    <property type="term" value="C:mitochondrial nucleoid"/>
    <property type="evidence" value="ECO:0007669"/>
    <property type="project" value="UniProtKB-SubCell"/>
</dbReference>
<keyword evidence="10" id="KW-0255">Endonuclease</keyword>
<name>A0A8J6E6U9_ELECQ</name>
<comment type="cofactor">
    <cofactor evidence="2">
        <name>Zn(2+)</name>
        <dbReference type="ChEBI" id="CHEBI:29105"/>
    </cofactor>
</comment>
<feature type="domain" description="tRNase Z endonuclease" evidence="20">
    <location>
        <begin position="60"/>
        <end position="119"/>
    </location>
</feature>
<evidence type="ECO:0000256" key="15">
    <source>
        <dbReference type="ARBA" id="ARBA00030729"/>
    </source>
</evidence>
<evidence type="ECO:0000256" key="10">
    <source>
        <dbReference type="ARBA" id="ARBA00022759"/>
    </source>
</evidence>
<dbReference type="InterPro" id="IPR047151">
    <property type="entry name" value="RNZ2-like"/>
</dbReference>
<dbReference type="PANTHER" id="PTHR12553">
    <property type="entry name" value="ZINC PHOSPHODIESTERASE ELAC PROTEIN 2"/>
    <property type="match status" value="1"/>
</dbReference>
<dbReference type="EMBL" id="WNTK01003140">
    <property type="protein sequence ID" value="KAG9465355.1"/>
    <property type="molecule type" value="Genomic_DNA"/>
</dbReference>
<comment type="caution">
    <text evidence="21">The sequence shown here is derived from an EMBL/GenBank/DDBJ whole genome shotgun (WGS) entry which is preliminary data.</text>
</comment>
<evidence type="ECO:0000256" key="14">
    <source>
        <dbReference type="ARBA" id="ARBA00030689"/>
    </source>
</evidence>
<evidence type="ECO:0000256" key="3">
    <source>
        <dbReference type="ARBA" id="ARBA00004436"/>
    </source>
</evidence>
<organism evidence="21 22">
    <name type="scientific">Eleutherodactylus coqui</name>
    <name type="common">Puerto Rican coqui</name>
    <dbReference type="NCBI Taxonomy" id="57060"/>
    <lineage>
        <taxon>Eukaryota</taxon>
        <taxon>Metazoa</taxon>
        <taxon>Chordata</taxon>
        <taxon>Craniata</taxon>
        <taxon>Vertebrata</taxon>
        <taxon>Euteleostomi</taxon>
        <taxon>Amphibia</taxon>
        <taxon>Batrachia</taxon>
        <taxon>Anura</taxon>
        <taxon>Neobatrachia</taxon>
        <taxon>Hyloidea</taxon>
        <taxon>Eleutherodactylidae</taxon>
        <taxon>Eleutherodactylinae</taxon>
        <taxon>Eleutherodactylus</taxon>
        <taxon>Eleutherodactylus</taxon>
    </lineage>
</organism>
<evidence type="ECO:0000256" key="2">
    <source>
        <dbReference type="ARBA" id="ARBA00001947"/>
    </source>
</evidence>
<keyword evidence="11" id="KW-0378">Hydrolase</keyword>
<evidence type="ECO:0000256" key="11">
    <source>
        <dbReference type="ARBA" id="ARBA00022801"/>
    </source>
</evidence>
<dbReference type="EC" id="3.1.26.11" evidence="5"/>
<evidence type="ECO:0000256" key="8">
    <source>
        <dbReference type="ARBA" id="ARBA00022722"/>
    </source>
</evidence>
<proteinExistence type="inferred from homology"/>
<comment type="similarity">
    <text evidence="4">Belongs to the RNase Z family.</text>
</comment>
<dbReference type="Pfam" id="PF13691">
    <property type="entry name" value="Lactamase_B_4"/>
    <property type="match status" value="1"/>
</dbReference>
<evidence type="ECO:0000256" key="1">
    <source>
        <dbReference type="ARBA" id="ARBA00000402"/>
    </source>
</evidence>
<comment type="subcellular location">
    <subcellularLocation>
        <location evidence="3">Mitochondrion matrix</location>
        <location evidence="3">Mitochondrion nucleoid</location>
    </subcellularLocation>
</comment>
<evidence type="ECO:0000256" key="18">
    <source>
        <dbReference type="ARBA" id="ARBA00046098"/>
    </source>
</evidence>
<evidence type="ECO:0000256" key="9">
    <source>
        <dbReference type="ARBA" id="ARBA00022723"/>
    </source>
</evidence>
<keyword evidence="8" id="KW-0540">Nuclease</keyword>
<keyword evidence="13" id="KW-1135">Mitochondrion nucleoid</keyword>
<reference evidence="21" key="1">
    <citation type="thesis" date="2020" institute="ProQuest LLC" country="789 East Eisenhower Parkway, Ann Arbor, MI, USA">
        <title>Comparative Genomics and Chromosome Evolution.</title>
        <authorList>
            <person name="Mudd A.B."/>
        </authorList>
    </citation>
    <scope>NUCLEOTIDE SEQUENCE</scope>
    <source>
        <strain evidence="21">HN-11 Male</strain>
        <tissue evidence="21">Kidney and liver</tissue>
    </source>
</reference>
<protein>
    <recommendedName>
        <fullName evidence="6">Zinc phosphodiesterase ELAC protein 2</fullName>
        <ecNumber evidence="5">3.1.26.11</ecNumber>
    </recommendedName>
    <alternativeName>
        <fullName evidence="17">ElaC homolog protein 2</fullName>
    </alternativeName>
    <alternativeName>
        <fullName evidence="15">Ribonuclease Z 2</fullName>
    </alternativeName>
    <alternativeName>
        <fullName evidence="16">tRNA 3 endonuclease 2</fullName>
    </alternativeName>
    <alternativeName>
        <fullName evidence="14">tRNase Z 2</fullName>
    </alternativeName>
</protein>
<evidence type="ECO:0000313" key="22">
    <source>
        <dbReference type="Proteomes" id="UP000770717"/>
    </source>
</evidence>
<dbReference type="AlphaFoldDB" id="A0A8J6E6U9"/>
<comment type="function">
    <text evidence="18">Zinc phosphodiesterase, which displays mitochondrial tRNA 3'-processing endonuclease activity. Involved in tRNA maturation, by removing a 3'-trailer from precursor tRNA. Associates with mitochondrial DNA complexes at the nucleoids to initiate RNA processing and ribosome assembly.</text>
</comment>
<dbReference type="GO" id="GO:1990180">
    <property type="term" value="P:mitochondrial tRNA 3'-end processing"/>
    <property type="evidence" value="ECO:0007669"/>
    <property type="project" value="TreeGrafter"/>
</dbReference>
<dbReference type="Proteomes" id="UP000770717">
    <property type="component" value="Unassembled WGS sequence"/>
</dbReference>
<dbReference type="OrthoDB" id="527344at2759"/>